<dbReference type="KEGG" id="sme:SMa1160"/>
<dbReference type="PANTHER" id="PTHR39084">
    <property type="entry name" value="MEMBRANE PROTEIN-RELATED"/>
    <property type="match status" value="1"/>
</dbReference>
<dbReference type="PATRIC" id="fig|266834.11.peg.651"/>
<dbReference type="OrthoDB" id="9813718at2"/>
<keyword evidence="4" id="KW-1185">Reference proteome</keyword>
<keyword evidence="1" id="KW-0812">Transmembrane</keyword>
<geneLocation type="plasmid" evidence="3 4">
    <name>pSymA</name>
</geneLocation>
<reference evidence="3 4" key="1">
    <citation type="journal article" date="2001" name="Proc. Natl. Acad. Sci. U.S.A.">
        <title>Nucleotide sequence and predicted functions of the entire Sinorhizobium meliloti pSymA megaplasmid.</title>
        <authorList>
            <person name="Barnett M.J."/>
            <person name="Fisher R.F."/>
            <person name="Jones T."/>
            <person name="Komp C."/>
            <person name="Abola A.P."/>
            <person name="Barloy-Hubler F."/>
            <person name="Bowser L."/>
            <person name="Capela D."/>
            <person name="Galibert F."/>
            <person name="Gouzy J."/>
            <person name="Gurjal M."/>
            <person name="Hong A."/>
            <person name="Huizar L."/>
            <person name="Hyman R.W."/>
            <person name="Kahn D."/>
            <person name="Kahn M.L."/>
            <person name="Kalman S."/>
            <person name="Keating D.H."/>
            <person name="Palm C."/>
            <person name="Peck M.C."/>
            <person name="Surzycki R."/>
            <person name="Wells D.H."/>
            <person name="Yeh K.-C."/>
            <person name="Davis R.W."/>
            <person name="Federspiel N.A."/>
            <person name="Long S.R."/>
        </authorList>
    </citation>
    <scope>NUCLEOTIDE SEQUENCE [LARGE SCALE GENOMIC DNA]</scope>
    <source>
        <strain evidence="3 4">1021</strain>
        <plasmid evidence="4">Plasmid pSymA</plasmid>
    </source>
</reference>
<evidence type="ECO:0000313" key="4">
    <source>
        <dbReference type="Proteomes" id="UP000001976"/>
    </source>
</evidence>
<name>Q92Z63_RHIME</name>
<dbReference type="InterPro" id="IPR025105">
    <property type="entry name" value="DUF4010"/>
</dbReference>
<feature type="transmembrane region" description="Helical" evidence="1">
    <location>
        <begin position="111"/>
        <end position="131"/>
    </location>
</feature>
<evidence type="ECO:0000259" key="2">
    <source>
        <dbReference type="Pfam" id="PF13194"/>
    </source>
</evidence>
<keyword evidence="1" id="KW-1133">Transmembrane helix</keyword>
<dbReference type="PIR" id="E95340">
    <property type="entry name" value="E95340"/>
</dbReference>
<accession>Q92Z63</accession>
<evidence type="ECO:0000313" key="3">
    <source>
        <dbReference type="EMBL" id="AAK65287.1"/>
    </source>
</evidence>
<dbReference type="EMBL" id="AE006469">
    <property type="protein sequence ID" value="AAK65287.1"/>
    <property type="molecule type" value="Genomic_DNA"/>
</dbReference>
<dbReference type="PANTHER" id="PTHR39084:SF1">
    <property type="entry name" value="DUF4010 DOMAIN-CONTAINING PROTEIN"/>
    <property type="match status" value="1"/>
</dbReference>
<dbReference type="HOGENOM" id="CLU_1433601_0_0_5"/>
<sequence length="193" mass="20018">MIAGLAVFALGGLAVAGDYRIAAAGAAALAGVLASRELMHNLLKTLSWIELRSALVLAAMTAIGLPLLPNHAIDPWGGFNPREVWLFTLLSATISFMGYVAVRVLGSSRGLLVGGLIGAVVSSTAVTASFGQKARSGEEPLPLAGAASIAAVVALLRVLTVTLFFSPPVFPEVCLAHDRSSFDLCRGWCRSDD</sequence>
<feature type="domain" description="DUF4010" evidence="2">
    <location>
        <begin position="92"/>
        <end position="175"/>
    </location>
</feature>
<feature type="transmembrane region" description="Helical" evidence="1">
    <location>
        <begin position="84"/>
        <end position="105"/>
    </location>
</feature>
<gene>
    <name evidence="3" type="ORF">SMa1160</name>
</gene>
<keyword evidence="1" id="KW-0472">Membrane</keyword>
<dbReference type="Proteomes" id="UP000001976">
    <property type="component" value="Plasmid pSymA"/>
</dbReference>
<organism evidence="3 4">
    <name type="scientific">Rhizobium meliloti (strain 1021)</name>
    <name type="common">Ensifer meliloti</name>
    <name type="synonym">Sinorhizobium meliloti</name>
    <dbReference type="NCBI Taxonomy" id="266834"/>
    <lineage>
        <taxon>Bacteria</taxon>
        <taxon>Pseudomonadati</taxon>
        <taxon>Pseudomonadota</taxon>
        <taxon>Alphaproteobacteria</taxon>
        <taxon>Hyphomicrobiales</taxon>
        <taxon>Rhizobiaceae</taxon>
        <taxon>Sinorhizobium/Ensifer group</taxon>
        <taxon>Sinorhizobium</taxon>
    </lineage>
</organism>
<reference evidence="4" key="2">
    <citation type="journal article" date="2001" name="Science">
        <title>The composite genome of the legume symbiont Sinorhizobium meliloti.</title>
        <authorList>
            <person name="Galibert F."/>
            <person name="Finan T.M."/>
            <person name="Long S.R."/>
            <person name="Puehler A."/>
            <person name="Abola P."/>
            <person name="Ampe F."/>
            <person name="Barloy-Hubler F."/>
            <person name="Barnett M.J."/>
            <person name="Becker A."/>
            <person name="Boistard P."/>
            <person name="Bothe G."/>
            <person name="Boutry M."/>
            <person name="Bowser L."/>
            <person name="Buhrmester J."/>
            <person name="Cadieu E."/>
            <person name="Capela D."/>
            <person name="Chain P."/>
            <person name="Cowie A."/>
            <person name="Davis R.W."/>
            <person name="Dreano S."/>
            <person name="Federspiel N.A."/>
            <person name="Fisher R.F."/>
            <person name="Gloux S."/>
            <person name="Godrie T."/>
            <person name="Goffeau A."/>
            <person name="Golding B."/>
            <person name="Gouzy J."/>
            <person name="Gurjal M."/>
            <person name="Hernandez-Lucas I."/>
            <person name="Hong A."/>
            <person name="Huizar L."/>
            <person name="Hyman R.W."/>
            <person name="Jones T."/>
            <person name="Kahn D."/>
            <person name="Kahn M.L."/>
            <person name="Kalman S."/>
            <person name="Keating D.H."/>
            <person name="Kiss E."/>
            <person name="Komp C."/>
            <person name="Lelaure V."/>
            <person name="Masuy D."/>
            <person name="Palm C."/>
            <person name="Peck M.C."/>
            <person name="Pohl T.M."/>
            <person name="Portetelle D."/>
            <person name="Purnelle B."/>
            <person name="Ramsperger U."/>
            <person name="Surzycki R."/>
            <person name="Thebault P."/>
            <person name="Vandenbol M."/>
            <person name="Vorhoelter F.J."/>
            <person name="Weidner S."/>
            <person name="Wells D.H."/>
            <person name="Wong K."/>
            <person name="Yeh K.-C."/>
            <person name="Batut J."/>
        </authorList>
    </citation>
    <scope>NUCLEOTIDE SEQUENCE [LARGE SCALE GENOMIC DNA]</scope>
    <source>
        <strain evidence="4">1021</strain>
        <plasmid evidence="4">Plasmid pSymA</plasmid>
    </source>
</reference>
<dbReference type="Pfam" id="PF13194">
    <property type="entry name" value="DUF4010"/>
    <property type="match status" value="1"/>
</dbReference>
<proteinExistence type="predicted"/>
<protein>
    <recommendedName>
        <fullName evidence="2">DUF4010 domain-containing protein</fullName>
    </recommendedName>
</protein>
<evidence type="ECO:0000256" key="1">
    <source>
        <dbReference type="SAM" id="Phobius"/>
    </source>
</evidence>
<dbReference type="EnsemblBacteria" id="AAK65287">
    <property type="protein sequence ID" value="AAK65287"/>
    <property type="gene ID" value="SMa1160"/>
</dbReference>
<feature type="transmembrane region" description="Helical" evidence="1">
    <location>
        <begin position="143"/>
        <end position="165"/>
    </location>
</feature>
<keyword evidence="3" id="KW-0614">Plasmid</keyword>
<dbReference type="AlphaFoldDB" id="Q92Z63"/>
<feature type="transmembrane region" description="Helical" evidence="1">
    <location>
        <begin position="54"/>
        <end position="72"/>
    </location>
</feature>